<dbReference type="GO" id="GO:0019843">
    <property type="term" value="F:rRNA binding"/>
    <property type="evidence" value="ECO:0007669"/>
    <property type="project" value="UniProtKB-UniRule"/>
</dbReference>
<dbReference type="GO" id="GO:0006412">
    <property type="term" value="P:translation"/>
    <property type="evidence" value="ECO:0007669"/>
    <property type="project" value="UniProtKB-UniRule"/>
</dbReference>
<dbReference type="GO" id="GO:0009507">
    <property type="term" value="C:chloroplast"/>
    <property type="evidence" value="ECO:0007669"/>
    <property type="project" value="UniProtKB-SubCell"/>
</dbReference>
<protein>
    <recommendedName>
        <fullName evidence="4">Small ribosomal subunit protein uS8c</fullName>
    </recommendedName>
</protein>
<evidence type="ECO:0000256" key="2">
    <source>
        <dbReference type="ARBA" id="ARBA00022980"/>
    </source>
</evidence>
<evidence type="ECO:0000256" key="3">
    <source>
        <dbReference type="ARBA" id="ARBA00023274"/>
    </source>
</evidence>
<sequence length="126" mass="14275">MDIISQTLTSIRNANYCKNQFVCIPPLFINKQLASILKTEGFIESFKNIDNKLILYLKYKGHDQIPILTNLQRISTPGRRVYINSKEIPQLFGGLGIFILSTSKGIMTNKQAQKIKLGGELICSIW</sequence>
<dbReference type="FunFam" id="3.30.1490.10:FF:000001">
    <property type="entry name" value="30S ribosomal protein S8"/>
    <property type="match status" value="1"/>
</dbReference>
<dbReference type="Gene3D" id="3.30.1370.30">
    <property type="match status" value="1"/>
</dbReference>
<dbReference type="SUPFAM" id="SSF56047">
    <property type="entry name" value="Ribosomal protein S8"/>
    <property type="match status" value="1"/>
</dbReference>
<reference evidence="5" key="2">
    <citation type="submission" date="2016-08" db="EMBL/GenBank/DDBJ databases">
        <authorList>
            <person name="Seilhamer J.J."/>
        </authorList>
    </citation>
    <scope>NUCLEOTIDE SEQUENCE</scope>
</reference>
<reference evidence="5" key="1">
    <citation type="journal article" date="2016" name="Genome Biol. Evol.">
        <title>Evolutionary Dynamics of Chloroplast Genomes in Low Light: A Case Study of the Endolithic Green Alga Ostreobium quekettii.</title>
        <authorList>
            <person name="R Marcelino V."/>
            <person name="Cremen M.C."/>
            <person name="Jackson C.J."/>
            <person name="Larkum A.A."/>
            <person name="Verbruggen H."/>
        </authorList>
    </citation>
    <scope>NUCLEOTIDE SEQUENCE</scope>
</reference>
<keyword evidence="2 4" id="KW-0689">Ribosomal protein</keyword>
<dbReference type="GO" id="GO:0005840">
    <property type="term" value="C:ribosome"/>
    <property type="evidence" value="ECO:0007669"/>
    <property type="project" value="UniProtKB-KW"/>
</dbReference>
<dbReference type="GeneID" id="29288625"/>
<dbReference type="InterPro" id="IPR035987">
    <property type="entry name" value="Ribosomal_uS8_sf"/>
</dbReference>
<dbReference type="Gene3D" id="3.30.1490.10">
    <property type="match status" value="1"/>
</dbReference>
<keyword evidence="5" id="KW-0150">Chloroplast</keyword>
<organism evidence="5">
    <name type="scientific">Derbesia sp. WEST4838</name>
    <dbReference type="NCBI Taxonomy" id="1847751"/>
    <lineage>
        <taxon>Eukaryota</taxon>
        <taxon>Viridiplantae</taxon>
        <taxon>Chlorophyta</taxon>
        <taxon>core chlorophytes</taxon>
        <taxon>Ulvophyceae</taxon>
        <taxon>TCBD clade</taxon>
        <taxon>Bryopsidales</taxon>
        <taxon>Bryopsidineae</taxon>
        <taxon>Derbesiaceae</taxon>
        <taxon>Derbesia</taxon>
    </lineage>
</organism>
<comment type="subunit">
    <text evidence="4">Part of the 30S ribosomal subunit.</text>
</comment>
<dbReference type="Pfam" id="PF00410">
    <property type="entry name" value="Ribosomal_S8"/>
    <property type="match status" value="1"/>
</dbReference>
<dbReference type="GO" id="GO:1990904">
    <property type="term" value="C:ribonucleoprotein complex"/>
    <property type="evidence" value="ECO:0007669"/>
    <property type="project" value="UniProtKB-KW"/>
</dbReference>
<dbReference type="HAMAP" id="MF_01302_B">
    <property type="entry name" value="Ribosomal_uS8_B"/>
    <property type="match status" value="1"/>
</dbReference>
<dbReference type="PANTHER" id="PTHR11758">
    <property type="entry name" value="40S RIBOSOMAL PROTEIN S15A"/>
    <property type="match status" value="1"/>
</dbReference>
<keyword evidence="5" id="KW-0934">Plastid</keyword>
<comment type="similarity">
    <text evidence="1 4">Belongs to the universal ribosomal protein uS8 family.</text>
</comment>
<keyword evidence="4" id="KW-0694">RNA-binding</keyword>
<accession>A0A1C9JBD3</accession>
<dbReference type="RefSeq" id="YP_009306251.1">
    <property type="nucleotide sequence ID" value="NC_031367.1"/>
</dbReference>
<gene>
    <name evidence="4 5" type="primary">rps8</name>
</gene>
<evidence type="ECO:0000256" key="4">
    <source>
        <dbReference type="HAMAP-Rule" id="MF_01302"/>
    </source>
</evidence>
<dbReference type="EMBL" id="KX808497">
    <property type="protein sequence ID" value="AOP19155.1"/>
    <property type="molecule type" value="Genomic_DNA"/>
</dbReference>
<keyword evidence="3 4" id="KW-0687">Ribonucleoprotein</keyword>
<dbReference type="InterPro" id="IPR000630">
    <property type="entry name" value="Ribosomal_uS8"/>
</dbReference>
<dbReference type="GO" id="GO:0003735">
    <property type="term" value="F:structural constituent of ribosome"/>
    <property type="evidence" value="ECO:0007669"/>
    <property type="project" value="InterPro"/>
</dbReference>
<evidence type="ECO:0000256" key="1">
    <source>
        <dbReference type="ARBA" id="ARBA00006471"/>
    </source>
</evidence>
<proteinExistence type="inferred from homology"/>
<evidence type="ECO:0000313" key="5">
    <source>
        <dbReference type="EMBL" id="AOP19155.1"/>
    </source>
</evidence>
<dbReference type="AlphaFoldDB" id="A0A1C9JBD3"/>
<keyword evidence="4" id="KW-0699">rRNA-binding</keyword>
<name>A0A1C9JBD3_9CHLO</name>
<dbReference type="NCBIfam" id="NF001109">
    <property type="entry name" value="PRK00136.1"/>
    <property type="match status" value="1"/>
</dbReference>
<comment type="subcellular location">
    <subcellularLocation>
        <location evidence="4">Plastid</location>
        <location evidence="4">Chloroplast</location>
    </subcellularLocation>
</comment>
<comment type="function">
    <text evidence="4">One of the primary rRNA binding proteins, it binds directly to 16S rRNA central domain where it helps coordinate assembly of the platform of the 30S subunit.</text>
</comment>
<geneLocation type="chloroplast" evidence="5"/>